<accession>A0A9D7K332</accession>
<comment type="caution">
    <text evidence="2">The sequence shown here is derived from an EMBL/GenBank/DDBJ whole genome shotgun (WGS) entry which is preliminary data.</text>
</comment>
<dbReference type="EMBL" id="JADJUC010000016">
    <property type="protein sequence ID" value="MBK8524866.1"/>
    <property type="molecule type" value="Genomic_DNA"/>
</dbReference>
<dbReference type="AlphaFoldDB" id="A0A9D7K332"/>
<name>A0A9D7K332_9PROT</name>
<evidence type="ECO:0008006" key="4">
    <source>
        <dbReference type="Google" id="ProtNLM"/>
    </source>
</evidence>
<reference evidence="2" key="1">
    <citation type="submission" date="2020-10" db="EMBL/GenBank/DDBJ databases">
        <title>Connecting structure to function with the recovery of over 1000 high-quality activated sludge metagenome-assembled genomes encoding full-length rRNA genes using long-read sequencing.</title>
        <authorList>
            <person name="Singleton C.M."/>
            <person name="Petriglieri F."/>
            <person name="Kristensen J.M."/>
            <person name="Kirkegaard R.H."/>
            <person name="Michaelsen T.Y."/>
            <person name="Andersen M.H."/>
            <person name="Karst S.M."/>
            <person name="Dueholm M.S."/>
            <person name="Nielsen P.H."/>
            <person name="Albertsen M."/>
        </authorList>
    </citation>
    <scope>NUCLEOTIDE SEQUENCE</scope>
    <source>
        <strain evidence="2">Hirt_18-Q3-R61-65_BATAC.395</strain>
    </source>
</reference>
<evidence type="ECO:0000313" key="3">
    <source>
        <dbReference type="Proteomes" id="UP000886689"/>
    </source>
</evidence>
<gene>
    <name evidence="2" type="ORF">IPL58_12755</name>
</gene>
<dbReference type="Proteomes" id="UP000886689">
    <property type="component" value="Unassembled WGS sequence"/>
</dbReference>
<dbReference type="PANTHER" id="PTHR22893">
    <property type="entry name" value="NADH OXIDOREDUCTASE-RELATED"/>
    <property type="match status" value="1"/>
</dbReference>
<dbReference type="GO" id="GO:0016491">
    <property type="term" value="F:oxidoreductase activity"/>
    <property type="evidence" value="ECO:0007669"/>
    <property type="project" value="InterPro"/>
</dbReference>
<sequence>MRSSSNLREDDYGGSLQNPCPAAAGSGRCRPNVFGGDRVGVRLSPENRFKTTSAVTDPQTAFTYVAVALRPFNLAYVHVPRRRPSARNHTLPAAGKTLPLAAAT</sequence>
<feature type="region of interest" description="Disordered" evidence="1">
    <location>
        <begin position="1"/>
        <end position="31"/>
    </location>
</feature>
<dbReference type="InterPro" id="IPR013785">
    <property type="entry name" value="Aldolase_TIM"/>
</dbReference>
<protein>
    <recommendedName>
        <fullName evidence="4">NADH:flavin oxidoreductase/NADH oxidase N-terminal domain-containing protein</fullName>
    </recommendedName>
</protein>
<dbReference type="Gene3D" id="3.20.20.70">
    <property type="entry name" value="Aldolase class I"/>
    <property type="match status" value="1"/>
</dbReference>
<proteinExistence type="predicted"/>
<dbReference type="SUPFAM" id="SSF51395">
    <property type="entry name" value="FMN-linked oxidoreductases"/>
    <property type="match status" value="1"/>
</dbReference>
<evidence type="ECO:0000313" key="2">
    <source>
        <dbReference type="EMBL" id="MBK8524866.1"/>
    </source>
</evidence>
<feature type="region of interest" description="Disordered" evidence="1">
    <location>
        <begin position="83"/>
        <end position="104"/>
    </location>
</feature>
<dbReference type="PANTHER" id="PTHR22893:SF91">
    <property type="entry name" value="NADPH DEHYDROGENASE 2-RELATED"/>
    <property type="match status" value="1"/>
</dbReference>
<dbReference type="InterPro" id="IPR045247">
    <property type="entry name" value="Oye-like"/>
</dbReference>
<organism evidence="2 3">
    <name type="scientific">Candidatus Proximibacter danicus</name>
    <dbReference type="NCBI Taxonomy" id="2954365"/>
    <lineage>
        <taxon>Bacteria</taxon>
        <taxon>Pseudomonadati</taxon>
        <taxon>Pseudomonadota</taxon>
        <taxon>Betaproteobacteria</taxon>
        <taxon>Candidatus Proximibacter</taxon>
    </lineage>
</organism>
<dbReference type="GO" id="GO:0010181">
    <property type="term" value="F:FMN binding"/>
    <property type="evidence" value="ECO:0007669"/>
    <property type="project" value="InterPro"/>
</dbReference>
<evidence type="ECO:0000256" key="1">
    <source>
        <dbReference type="SAM" id="MobiDB-lite"/>
    </source>
</evidence>